<proteinExistence type="predicted"/>
<evidence type="ECO:0000256" key="2">
    <source>
        <dbReference type="ARBA" id="ARBA00023242"/>
    </source>
</evidence>
<dbReference type="PANTHER" id="PTHR45885:SF1">
    <property type="entry name" value="CELL DIVISION CYCLE 5-LIKE PROTEIN"/>
    <property type="match status" value="1"/>
</dbReference>
<dbReference type="GO" id="GO:0005681">
    <property type="term" value="C:spliceosomal complex"/>
    <property type="evidence" value="ECO:0007669"/>
    <property type="project" value="TreeGrafter"/>
</dbReference>
<sequence length="185" mass="21394">MDEDEKQMLSEARARLSNTKGKKAKRKAREKQLAEVRRVASLQKRRELKVAGIDNRNWNGKRNGIDYNAEIPFERRPPPGFYDVVGESLLIGEQPYKFPTTIEEIEGERRVDTEACLRKQGIERNKIAQRKDAPSTILYANKLNDLESVRKRPKINLATPRISDYELHYIATFGLQYLSHGFSSF</sequence>
<dbReference type="Proteomes" id="UP001157418">
    <property type="component" value="Unassembled WGS sequence"/>
</dbReference>
<keyword evidence="1" id="KW-0238">DNA-binding</keyword>
<keyword evidence="5" id="KW-1185">Reference proteome</keyword>
<protein>
    <submittedName>
        <fullName evidence="4">Uncharacterized protein</fullName>
    </submittedName>
</protein>
<evidence type="ECO:0000313" key="4">
    <source>
        <dbReference type="EMBL" id="CAH1420086.1"/>
    </source>
</evidence>
<dbReference type="GO" id="GO:0000398">
    <property type="term" value="P:mRNA splicing, via spliceosome"/>
    <property type="evidence" value="ECO:0007669"/>
    <property type="project" value="InterPro"/>
</dbReference>
<dbReference type="GO" id="GO:0000974">
    <property type="term" value="C:Prp19 complex"/>
    <property type="evidence" value="ECO:0007669"/>
    <property type="project" value="InterPro"/>
</dbReference>
<dbReference type="InterPro" id="IPR047242">
    <property type="entry name" value="CDC5L/Cef1"/>
</dbReference>
<evidence type="ECO:0000256" key="3">
    <source>
        <dbReference type="SAM" id="MobiDB-lite"/>
    </source>
</evidence>
<dbReference type="PANTHER" id="PTHR45885">
    <property type="entry name" value="CELL DIVISION CYCLE 5-LIKE PROTEIN"/>
    <property type="match status" value="1"/>
</dbReference>
<feature type="region of interest" description="Disordered" evidence="3">
    <location>
        <begin position="1"/>
        <end position="32"/>
    </location>
</feature>
<organism evidence="4 5">
    <name type="scientific">Lactuca virosa</name>
    <dbReference type="NCBI Taxonomy" id="75947"/>
    <lineage>
        <taxon>Eukaryota</taxon>
        <taxon>Viridiplantae</taxon>
        <taxon>Streptophyta</taxon>
        <taxon>Embryophyta</taxon>
        <taxon>Tracheophyta</taxon>
        <taxon>Spermatophyta</taxon>
        <taxon>Magnoliopsida</taxon>
        <taxon>eudicotyledons</taxon>
        <taxon>Gunneridae</taxon>
        <taxon>Pentapetalae</taxon>
        <taxon>asterids</taxon>
        <taxon>campanulids</taxon>
        <taxon>Asterales</taxon>
        <taxon>Asteraceae</taxon>
        <taxon>Cichorioideae</taxon>
        <taxon>Cichorieae</taxon>
        <taxon>Lactucinae</taxon>
        <taxon>Lactuca</taxon>
    </lineage>
</organism>
<dbReference type="AlphaFoldDB" id="A0AAU9M3J2"/>
<accession>A0AAU9M3J2</accession>
<dbReference type="GO" id="GO:0003677">
    <property type="term" value="F:DNA binding"/>
    <property type="evidence" value="ECO:0007669"/>
    <property type="project" value="UniProtKB-KW"/>
</dbReference>
<evidence type="ECO:0000313" key="5">
    <source>
        <dbReference type="Proteomes" id="UP001157418"/>
    </source>
</evidence>
<comment type="caution">
    <text evidence="4">The sequence shown here is derived from an EMBL/GenBank/DDBJ whole genome shotgun (WGS) entry which is preliminary data.</text>
</comment>
<name>A0AAU9M3J2_9ASTR</name>
<evidence type="ECO:0000256" key="1">
    <source>
        <dbReference type="ARBA" id="ARBA00023125"/>
    </source>
</evidence>
<reference evidence="4 5" key="1">
    <citation type="submission" date="2022-01" db="EMBL/GenBank/DDBJ databases">
        <authorList>
            <person name="Xiong W."/>
            <person name="Schranz E."/>
        </authorList>
    </citation>
    <scope>NUCLEOTIDE SEQUENCE [LARGE SCALE GENOMIC DNA]</scope>
</reference>
<gene>
    <name evidence="4" type="ORF">LVIROSA_LOCUS7579</name>
</gene>
<feature type="compositionally biased region" description="Basic and acidic residues" evidence="3">
    <location>
        <begin position="1"/>
        <end position="14"/>
    </location>
</feature>
<keyword evidence="2" id="KW-0539">Nucleus</keyword>
<dbReference type="EMBL" id="CAKMRJ010000796">
    <property type="protein sequence ID" value="CAH1420086.1"/>
    <property type="molecule type" value="Genomic_DNA"/>
</dbReference>
<feature type="compositionally biased region" description="Basic residues" evidence="3">
    <location>
        <begin position="20"/>
        <end position="29"/>
    </location>
</feature>